<reference evidence="3" key="3">
    <citation type="journal article" name="Syst. Appl. Microbiol.">
        <title>Streptomyces alkaliterrae sp. nov., isolated from an alkaline soil, and emended descriptions of Streptomyces alkaliphilus, Streptomyces calidiresistens and Streptomyces durbertensis.</title>
        <authorList>
            <person name="Swiecimska M."/>
            <person name="Golinska P."/>
            <person name="Nouioui I."/>
            <person name="Wypij M."/>
            <person name="Rai M."/>
            <person name="Sangal V."/>
            <person name="Goodfellow M."/>
        </authorList>
    </citation>
    <scope>NUCLEOTIDE SEQUENCE</scope>
    <source>
        <strain evidence="3">OF3</strain>
        <strain evidence="4">OF8</strain>
    </source>
</reference>
<evidence type="ECO:0000256" key="1">
    <source>
        <dbReference type="SAM" id="MobiDB-lite"/>
    </source>
</evidence>
<sequence length="202" mass="21097">MSYPNDNNPYGAPPPGQPQQPYGQPPAGQPQQPYGYPQQPYGQQPPGYPGATPPPAMPGQVVTARVLMFVAGGLLVLGAVAMFILALVAPNLSDRDLRESGLQELGRGGLTVFAVILFVVFAGLAVFHILTAAKFGKGRSGTRVAAIIATSLNCLLAVFSLVTSFAGGGAPIVGLLWTASCVVTLVFLSMAPAAQWFNRPQY</sequence>
<gene>
    <name evidence="5" type="ORF">FNX44_017435</name>
    <name evidence="3" type="ORF">H3146_20405</name>
    <name evidence="4" type="ORF">H3147_23655</name>
</gene>
<dbReference type="RefSeq" id="WP_143649194.1">
    <property type="nucleotide sequence ID" value="NZ_JABJWZ010000235.1"/>
</dbReference>
<dbReference type="Proteomes" id="UP000525686">
    <property type="component" value="Unassembled WGS sequence"/>
</dbReference>
<comment type="caution">
    <text evidence="5">The sequence shown here is derived from an EMBL/GenBank/DDBJ whole genome shotgun (WGS) entry which is preliminary data.</text>
</comment>
<feature type="transmembrane region" description="Helical" evidence="2">
    <location>
        <begin position="109"/>
        <end position="132"/>
    </location>
</feature>
<accession>A0A5P0YVW9</accession>
<dbReference type="OrthoDB" id="4285431at2"/>
<evidence type="ECO:0000313" key="6">
    <source>
        <dbReference type="Proteomes" id="UP000320857"/>
    </source>
</evidence>
<dbReference type="Proteomes" id="UP000320857">
    <property type="component" value="Unassembled WGS sequence"/>
</dbReference>
<dbReference type="SUPFAM" id="SSF81995">
    <property type="entry name" value="beta-sandwich domain of Sec23/24"/>
    <property type="match status" value="1"/>
</dbReference>
<proteinExistence type="predicted"/>
<feature type="transmembrane region" description="Helical" evidence="2">
    <location>
        <begin position="66"/>
        <end position="89"/>
    </location>
</feature>
<keyword evidence="2" id="KW-1133">Transmembrane helix</keyword>
<evidence type="ECO:0000313" key="5">
    <source>
        <dbReference type="EMBL" id="MQS03622.1"/>
    </source>
</evidence>
<feature type="compositionally biased region" description="Pro residues" evidence="1">
    <location>
        <begin position="11"/>
        <end position="28"/>
    </location>
</feature>
<organism evidence="5 6">
    <name type="scientific">Streptomyces alkaliterrae</name>
    <dbReference type="NCBI Taxonomy" id="2213162"/>
    <lineage>
        <taxon>Bacteria</taxon>
        <taxon>Bacillati</taxon>
        <taxon>Actinomycetota</taxon>
        <taxon>Actinomycetes</taxon>
        <taxon>Kitasatosporales</taxon>
        <taxon>Streptomycetaceae</taxon>
        <taxon>Streptomyces</taxon>
    </lineage>
</organism>
<keyword evidence="2" id="KW-0472">Membrane</keyword>
<feature type="compositionally biased region" description="Low complexity" evidence="1">
    <location>
        <begin position="29"/>
        <end position="45"/>
    </location>
</feature>
<dbReference type="EMBL" id="JABJXA010000209">
    <property type="protein sequence ID" value="MBB1261786.1"/>
    <property type="molecule type" value="Genomic_DNA"/>
</dbReference>
<keyword evidence="6" id="KW-1185">Reference proteome</keyword>
<name>A0A5P0YVW9_9ACTN</name>
<dbReference type="EMBL" id="JABJWZ010000235">
    <property type="protein sequence ID" value="MBB1255701.1"/>
    <property type="molecule type" value="Genomic_DNA"/>
</dbReference>
<dbReference type="EMBL" id="VJYK02000186">
    <property type="protein sequence ID" value="MQS03622.1"/>
    <property type="molecule type" value="Genomic_DNA"/>
</dbReference>
<evidence type="ECO:0000313" key="7">
    <source>
        <dbReference type="Proteomes" id="UP000517765"/>
    </source>
</evidence>
<evidence type="ECO:0000313" key="3">
    <source>
        <dbReference type="EMBL" id="MBB1255701.1"/>
    </source>
</evidence>
<reference evidence="7 8" key="2">
    <citation type="submission" date="2020-05" db="EMBL/GenBank/DDBJ databases">
        <title>Classification of alakaliphilic streptomycetes isolated from an alkaline soil next to Lonar Crater, India and a proposal for the recognition of Streptomyces alkaliterrae sp. nov.</title>
        <authorList>
            <person name="Golinska P."/>
        </authorList>
    </citation>
    <scope>NUCLEOTIDE SEQUENCE [LARGE SCALE GENOMIC DNA]</scope>
    <source>
        <strain evidence="8">OF3</strain>
        <strain evidence="7">OF8</strain>
    </source>
</reference>
<dbReference type="AlphaFoldDB" id="A0A5P0YVW9"/>
<evidence type="ECO:0000313" key="8">
    <source>
        <dbReference type="Proteomes" id="UP000525686"/>
    </source>
</evidence>
<protein>
    <submittedName>
        <fullName evidence="5">Uncharacterized protein</fullName>
    </submittedName>
</protein>
<feature type="transmembrane region" description="Helical" evidence="2">
    <location>
        <begin position="172"/>
        <end position="197"/>
    </location>
</feature>
<dbReference type="Proteomes" id="UP000517765">
    <property type="component" value="Unassembled WGS sequence"/>
</dbReference>
<keyword evidence="2" id="KW-0812">Transmembrane</keyword>
<evidence type="ECO:0000313" key="4">
    <source>
        <dbReference type="EMBL" id="MBB1261786.1"/>
    </source>
</evidence>
<reference evidence="5 6" key="1">
    <citation type="submission" date="2019-10" db="EMBL/GenBank/DDBJ databases">
        <title>Streptomyces sp. nov., a novel actinobacterium isolated from alkaline environment.</title>
        <authorList>
            <person name="Golinska P."/>
        </authorList>
    </citation>
    <scope>NUCLEOTIDE SEQUENCE [LARGE SCALE GENOMIC DNA]</scope>
    <source>
        <strain evidence="5 6">OF1</strain>
    </source>
</reference>
<evidence type="ECO:0000256" key="2">
    <source>
        <dbReference type="SAM" id="Phobius"/>
    </source>
</evidence>
<feature type="transmembrane region" description="Helical" evidence="2">
    <location>
        <begin position="144"/>
        <end position="166"/>
    </location>
</feature>
<feature type="region of interest" description="Disordered" evidence="1">
    <location>
        <begin position="1"/>
        <end position="54"/>
    </location>
</feature>